<evidence type="ECO:0000256" key="5">
    <source>
        <dbReference type="ARBA" id="ARBA00022777"/>
    </source>
</evidence>
<feature type="compositionally biased region" description="Polar residues" evidence="8">
    <location>
        <begin position="129"/>
        <end position="142"/>
    </location>
</feature>
<feature type="compositionally biased region" description="Low complexity" evidence="8">
    <location>
        <begin position="212"/>
        <end position="229"/>
    </location>
</feature>
<feature type="region of interest" description="Disordered" evidence="8">
    <location>
        <begin position="209"/>
        <end position="288"/>
    </location>
</feature>
<evidence type="ECO:0000313" key="10">
    <source>
        <dbReference type="EMBL" id="TPX31926.1"/>
    </source>
</evidence>
<gene>
    <name evidence="10" type="ORF">SmJEL517_g04834</name>
</gene>
<proteinExistence type="inferred from homology"/>
<protein>
    <recommendedName>
        <fullName evidence="9">Protein kinase domain-containing protein</fullName>
    </recommendedName>
</protein>
<reference evidence="10 11" key="1">
    <citation type="journal article" date="2019" name="Sci. Rep.">
        <title>Comparative genomics of chytrid fungi reveal insights into the obligate biotrophic and pathogenic lifestyle of Synchytrium endobioticum.</title>
        <authorList>
            <person name="van de Vossenberg B.T.L.H."/>
            <person name="Warris S."/>
            <person name="Nguyen H.D.T."/>
            <person name="van Gent-Pelzer M.P.E."/>
            <person name="Joly D.L."/>
            <person name="van de Geest H.C."/>
            <person name="Bonants P.J.M."/>
            <person name="Smith D.S."/>
            <person name="Levesque C.A."/>
            <person name="van der Lee T.A.J."/>
        </authorList>
    </citation>
    <scope>NUCLEOTIDE SEQUENCE [LARGE SCALE GENOMIC DNA]</scope>
    <source>
        <strain evidence="10 11">JEL517</strain>
    </source>
</reference>
<dbReference type="EMBL" id="QEAO01000037">
    <property type="protein sequence ID" value="TPX31926.1"/>
    <property type="molecule type" value="Genomic_DNA"/>
</dbReference>
<keyword evidence="3" id="KW-0808">Transferase</keyword>
<feature type="region of interest" description="Disordered" evidence="8">
    <location>
        <begin position="609"/>
        <end position="641"/>
    </location>
</feature>
<feature type="compositionally biased region" description="Basic and acidic residues" evidence="8">
    <location>
        <begin position="626"/>
        <end position="635"/>
    </location>
</feature>
<feature type="region of interest" description="Disordered" evidence="8">
    <location>
        <begin position="96"/>
        <end position="142"/>
    </location>
</feature>
<evidence type="ECO:0000313" key="11">
    <source>
        <dbReference type="Proteomes" id="UP000319731"/>
    </source>
</evidence>
<dbReference type="AlphaFoldDB" id="A0A507C1U7"/>
<dbReference type="SUPFAM" id="SSF56112">
    <property type="entry name" value="Protein kinase-like (PK-like)"/>
    <property type="match status" value="1"/>
</dbReference>
<evidence type="ECO:0000256" key="3">
    <source>
        <dbReference type="ARBA" id="ARBA00022679"/>
    </source>
</evidence>
<dbReference type="GO" id="GO:0005524">
    <property type="term" value="F:ATP binding"/>
    <property type="evidence" value="ECO:0007669"/>
    <property type="project" value="UniProtKB-UniRule"/>
</dbReference>
<organism evidence="10 11">
    <name type="scientific">Synchytrium microbalum</name>
    <dbReference type="NCBI Taxonomy" id="1806994"/>
    <lineage>
        <taxon>Eukaryota</taxon>
        <taxon>Fungi</taxon>
        <taxon>Fungi incertae sedis</taxon>
        <taxon>Chytridiomycota</taxon>
        <taxon>Chytridiomycota incertae sedis</taxon>
        <taxon>Chytridiomycetes</taxon>
        <taxon>Synchytriales</taxon>
        <taxon>Synchytriaceae</taxon>
        <taxon>Synchytrium</taxon>
    </lineage>
</organism>
<name>A0A507C1U7_9FUNG</name>
<evidence type="ECO:0000259" key="9">
    <source>
        <dbReference type="PROSITE" id="PS50011"/>
    </source>
</evidence>
<dbReference type="Proteomes" id="UP000319731">
    <property type="component" value="Unassembled WGS sequence"/>
</dbReference>
<dbReference type="PROSITE" id="PS00108">
    <property type="entry name" value="PROTEIN_KINASE_ST"/>
    <property type="match status" value="1"/>
</dbReference>
<feature type="compositionally biased region" description="Low complexity" evidence="8">
    <location>
        <begin position="43"/>
        <end position="62"/>
    </location>
</feature>
<dbReference type="STRING" id="1806994.A0A507C1U7"/>
<dbReference type="RefSeq" id="XP_031023237.1">
    <property type="nucleotide sequence ID" value="XM_031170762.1"/>
</dbReference>
<keyword evidence="11" id="KW-1185">Reference proteome</keyword>
<dbReference type="GeneID" id="42006059"/>
<dbReference type="OrthoDB" id="6513151at2759"/>
<feature type="domain" description="Protein kinase" evidence="9">
    <location>
        <begin position="304"/>
        <end position="571"/>
    </location>
</feature>
<dbReference type="InterPro" id="IPR017441">
    <property type="entry name" value="Protein_kinase_ATP_BS"/>
</dbReference>
<dbReference type="GO" id="GO:0035556">
    <property type="term" value="P:intracellular signal transduction"/>
    <property type="evidence" value="ECO:0007669"/>
    <property type="project" value="TreeGrafter"/>
</dbReference>
<dbReference type="PROSITE" id="PS50011">
    <property type="entry name" value="PROTEIN_KINASE_DOM"/>
    <property type="match status" value="1"/>
</dbReference>
<keyword evidence="2" id="KW-0723">Serine/threonine-protein kinase</keyword>
<dbReference type="SMART" id="SM00220">
    <property type="entry name" value="S_TKc"/>
    <property type="match status" value="1"/>
</dbReference>
<dbReference type="GO" id="GO:0005737">
    <property type="term" value="C:cytoplasm"/>
    <property type="evidence" value="ECO:0007669"/>
    <property type="project" value="TreeGrafter"/>
</dbReference>
<feature type="compositionally biased region" description="Basic and acidic residues" evidence="8">
    <location>
        <begin position="278"/>
        <end position="288"/>
    </location>
</feature>
<evidence type="ECO:0000256" key="1">
    <source>
        <dbReference type="ARBA" id="ARBA00010791"/>
    </source>
</evidence>
<feature type="compositionally biased region" description="Basic and acidic residues" evidence="8">
    <location>
        <begin position="32"/>
        <end position="42"/>
    </location>
</feature>
<dbReference type="InterPro" id="IPR000719">
    <property type="entry name" value="Prot_kinase_dom"/>
</dbReference>
<evidence type="ECO:0000256" key="2">
    <source>
        <dbReference type="ARBA" id="ARBA00022527"/>
    </source>
</evidence>
<evidence type="ECO:0000256" key="4">
    <source>
        <dbReference type="ARBA" id="ARBA00022741"/>
    </source>
</evidence>
<keyword evidence="5" id="KW-0418">Kinase</keyword>
<comment type="similarity">
    <text evidence="1">Belongs to the protein kinase superfamily. CAMK Ser/Thr protein kinase family. NIM1 subfamily.</text>
</comment>
<dbReference type="InterPro" id="IPR011009">
    <property type="entry name" value="Kinase-like_dom_sf"/>
</dbReference>
<keyword evidence="6 7" id="KW-0067">ATP-binding</keyword>
<keyword evidence="4 7" id="KW-0547">Nucleotide-binding</keyword>
<dbReference type="CDD" id="cd13994">
    <property type="entry name" value="STKc_HAL4_like"/>
    <property type="match status" value="1"/>
</dbReference>
<feature type="binding site" evidence="7">
    <location>
        <position position="337"/>
    </location>
    <ligand>
        <name>ATP</name>
        <dbReference type="ChEBI" id="CHEBI:30616"/>
    </ligand>
</feature>
<dbReference type="PANTHER" id="PTHR24346">
    <property type="entry name" value="MAP/MICROTUBULE AFFINITY-REGULATING KINASE"/>
    <property type="match status" value="1"/>
</dbReference>
<feature type="compositionally biased region" description="Pro residues" evidence="8">
    <location>
        <begin position="239"/>
        <end position="256"/>
    </location>
</feature>
<dbReference type="GO" id="GO:0004674">
    <property type="term" value="F:protein serine/threonine kinase activity"/>
    <property type="evidence" value="ECO:0007669"/>
    <property type="project" value="UniProtKB-KW"/>
</dbReference>
<feature type="region of interest" description="Disordered" evidence="8">
    <location>
        <begin position="1"/>
        <end position="84"/>
    </location>
</feature>
<evidence type="ECO:0000256" key="7">
    <source>
        <dbReference type="PROSITE-ProRule" id="PRU10141"/>
    </source>
</evidence>
<evidence type="ECO:0000256" key="8">
    <source>
        <dbReference type="SAM" id="MobiDB-lite"/>
    </source>
</evidence>
<dbReference type="PROSITE" id="PS00107">
    <property type="entry name" value="PROTEIN_KINASE_ATP"/>
    <property type="match status" value="1"/>
</dbReference>
<sequence>MSVHDVASPIPIKRSPLSSSVWQEDTIGNFDGPKESCLEREASSSSNDSTQPSTPSYPSQESLSVDVEQKSSSPESSQGSPRISPLKSLFANMLNTSPTDVQRSPPGSPQALAHSIVDTDSDSDGGELTRNTIRGSSDSIRTNNTVFGDLRRTLSKSRLLSKDSSSSSPPPLVKTPSMSLFQHFFQQNTLHHTNSHPHRMIRTGSVPVLMENNSNNSSYNAAPISSPPSRTARGRGPIATPPSPVATPSPSSPPSPIENRSSKSPPPIMRPRARSRHGRLDDLRNERTIRRSASESNLSLKYGVLEDRVIGRGANAVVKVSHKEDQVLHTETLYAIKEFAKPKSKESEKDYMKKVAAEFTIGSTLHHPNVVETVDLITTKEGVWEVMEYCSGGDLCTMIQDNAIEPSKADVYFAQLIHGVAYMHAMGVAHRDLKPENLMLDAKGCLKITDFGEAEVFQGPFGSTPQMSKRHVGSAPYMAPEEFTKNEFDPRSVDIWACGIIYLAMVHNRIPWPQPTMDDPCYKYYVKHRDDHKFPPIENLSRGPRELIHHMLNPDPSKRASMSEVRDHPWFRSIECLALEGSDCGANTGVAHPEALYINRHHNHSHASAIISENSRLKPDTSIAGDDTKESKENHQVAAPA</sequence>
<feature type="compositionally biased region" description="Low complexity" evidence="8">
    <location>
        <begin position="71"/>
        <end position="84"/>
    </location>
</feature>
<dbReference type="Pfam" id="PF00069">
    <property type="entry name" value="Pkinase"/>
    <property type="match status" value="1"/>
</dbReference>
<dbReference type="Gene3D" id="1.10.510.10">
    <property type="entry name" value="Transferase(Phosphotransferase) domain 1"/>
    <property type="match status" value="1"/>
</dbReference>
<evidence type="ECO:0000256" key="6">
    <source>
        <dbReference type="ARBA" id="ARBA00022840"/>
    </source>
</evidence>
<accession>A0A507C1U7</accession>
<dbReference type="InterPro" id="IPR008271">
    <property type="entry name" value="Ser/Thr_kinase_AS"/>
</dbReference>
<comment type="caution">
    <text evidence="10">The sequence shown here is derived from an EMBL/GenBank/DDBJ whole genome shotgun (WGS) entry which is preliminary data.</text>
</comment>
<dbReference type="PANTHER" id="PTHR24346:SF82">
    <property type="entry name" value="KP78A-RELATED"/>
    <property type="match status" value="1"/>
</dbReference>